<dbReference type="Pfam" id="PF16126">
    <property type="entry name" value="DUF4838"/>
    <property type="match status" value="1"/>
</dbReference>
<keyword evidence="4" id="KW-1185">Reference proteome</keyword>
<dbReference type="GO" id="GO:0045493">
    <property type="term" value="P:xylan catabolic process"/>
    <property type="evidence" value="ECO:0007669"/>
    <property type="project" value="InterPro"/>
</dbReference>
<name>A0A2Z4GHA3_9BACT</name>
<evidence type="ECO:0000259" key="2">
    <source>
        <dbReference type="Pfam" id="PF03648"/>
    </source>
</evidence>
<dbReference type="InterPro" id="IPR029018">
    <property type="entry name" value="Hex-like_dom2"/>
</dbReference>
<protein>
    <submittedName>
        <fullName evidence="3">DUF4838 domain-containing protein</fullName>
    </submittedName>
</protein>
<dbReference type="Pfam" id="PF03648">
    <property type="entry name" value="Glyco_hydro_67N"/>
    <property type="match status" value="1"/>
</dbReference>
<dbReference type="EMBL" id="CP029480">
    <property type="protein sequence ID" value="AWW00803.1"/>
    <property type="molecule type" value="Genomic_DNA"/>
</dbReference>
<dbReference type="InterPro" id="IPR032287">
    <property type="entry name" value="DUF4838"/>
</dbReference>
<reference evidence="3 4" key="1">
    <citation type="submission" date="2018-05" db="EMBL/GenBank/DDBJ databases">
        <title>Complete genome sequence of Arcticibacterium luteifluviistationis SM1504T, a cytophagaceae bacterium isolated from Arctic surface seawater.</title>
        <authorList>
            <person name="Li Y."/>
            <person name="Qin Q.-L."/>
        </authorList>
    </citation>
    <scope>NUCLEOTIDE SEQUENCE [LARGE SCALE GENOMIC DNA]</scope>
    <source>
        <strain evidence="3 4">SM1504</strain>
    </source>
</reference>
<dbReference type="OrthoDB" id="1099022at2"/>
<accession>A0A2Z4GHA3</accession>
<gene>
    <name evidence="3" type="ORF">DJ013_04625</name>
</gene>
<proteinExistence type="predicted"/>
<keyword evidence="1" id="KW-0378">Hydrolase</keyword>
<dbReference type="GO" id="GO:0046559">
    <property type="term" value="F:alpha-glucuronidase activity"/>
    <property type="evidence" value="ECO:0007669"/>
    <property type="project" value="InterPro"/>
</dbReference>
<dbReference type="InterPro" id="IPR005154">
    <property type="entry name" value="Glyco_hydro_67_aGlcAse_N"/>
</dbReference>
<evidence type="ECO:0000313" key="3">
    <source>
        <dbReference type="EMBL" id="AWW00803.1"/>
    </source>
</evidence>
<dbReference type="KEGG" id="als:DJ013_04625"/>
<dbReference type="SUPFAM" id="SSF55545">
    <property type="entry name" value="beta-N-acetylhexosaminidase-like domain"/>
    <property type="match status" value="1"/>
</dbReference>
<sequence>MAIFFCISTHGQNKSASNDFILTSNGKSDCTIIIPEKATTKEILAAKVFQDYIERISGAYIQIKSDNNAQSKGEILIGEVNRASREAPSKDLGPDGFYIRNNGENLIISGGSGKGTIYGVYTFLERYLGCRKYSSSVSHIPKQKSITLPTINDVEIPAFSFREVNYSDVLDPEYMNWHKLDVHSNKGDSDTQWGSWVHTFETLLSPEEYGESHPEYFSFYDGKRHAGTVPSWDGSSLQPESQLCLSNPEVLETVCENLKIQMDKNPKAIYWSVSQNDNVKYCKCEPCAALDAKYAAFAPEEKMYGTHVGSQYPALSMGSMLTFINKVAERFPDKVISTLAYQHTRVPPKGIVPAKNVNIMLCNIESPRNTPIEKGDISFTSDLEGWGKLTDNIIVWDYVIQFKNLLAPFPNLRTLQPNVQLFKNNNVSAVFEQGNREIGGEFAELRAYLLAKLLWNPDMNIEKAMDDFLTGYYGQAQEYIKQYIELMHDHNQAYTGRKLSIFGNPADETETFLSPTLIKQYNTIFDKAEKAVSDNPEILNRVKSARLPVFYAMLEIAISNKMEEPEAFVTDNGNQLKVKPEMAEILHDFVYQCVKNNVSRISEWHTTPEEYLEKYLKLLEEKSN</sequence>
<dbReference type="PANTHER" id="PTHR47406">
    <property type="entry name" value="COAGULATION FACTOR 5/8 TYPE, C-TERMINAL"/>
    <property type="match status" value="1"/>
</dbReference>
<dbReference type="AlphaFoldDB" id="A0A2Z4GHA3"/>
<dbReference type="Gene3D" id="3.30.379.10">
    <property type="entry name" value="Chitobiase/beta-hexosaminidase domain 2-like"/>
    <property type="match status" value="1"/>
</dbReference>
<dbReference type="PANTHER" id="PTHR47406:SF2">
    <property type="entry name" value="ALPHA GLUCURONIDASE N-TERMINAL DOMAIN-CONTAINING PROTEIN"/>
    <property type="match status" value="1"/>
</dbReference>
<feature type="domain" description="Alpha glucuronidase N-terminal" evidence="2">
    <location>
        <begin position="33"/>
        <end position="122"/>
    </location>
</feature>
<evidence type="ECO:0000256" key="1">
    <source>
        <dbReference type="ARBA" id="ARBA00022801"/>
    </source>
</evidence>
<dbReference type="Proteomes" id="UP000249873">
    <property type="component" value="Chromosome"/>
</dbReference>
<evidence type="ECO:0000313" key="4">
    <source>
        <dbReference type="Proteomes" id="UP000249873"/>
    </source>
</evidence>
<organism evidence="3 4">
    <name type="scientific">Arcticibacterium luteifluviistationis</name>
    <dbReference type="NCBI Taxonomy" id="1784714"/>
    <lineage>
        <taxon>Bacteria</taxon>
        <taxon>Pseudomonadati</taxon>
        <taxon>Bacteroidota</taxon>
        <taxon>Cytophagia</taxon>
        <taxon>Cytophagales</taxon>
        <taxon>Leadbetterellaceae</taxon>
        <taxon>Arcticibacterium</taxon>
    </lineage>
</organism>